<dbReference type="InterPro" id="IPR003540">
    <property type="entry name" value="ADP-ribosyltransferase"/>
</dbReference>
<dbReference type="EC" id="2.4.2.31" evidence="1"/>
<dbReference type="SUPFAM" id="SSF56399">
    <property type="entry name" value="ADP-ribosylation"/>
    <property type="match status" value="1"/>
</dbReference>
<dbReference type="HOGENOM" id="CLU_561113_0_0_6"/>
<dbReference type="RefSeq" id="WP_012440942.1">
    <property type="nucleotide sequence ID" value="NC_010694.1"/>
</dbReference>
<dbReference type="GO" id="GO:0005576">
    <property type="term" value="C:extracellular region"/>
    <property type="evidence" value="ECO:0007669"/>
    <property type="project" value="InterPro"/>
</dbReference>
<evidence type="ECO:0000256" key="2">
    <source>
        <dbReference type="ARBA" id="ARBA00033021"/>
    </source>
</evidence>
<organism evidence="5 6">
    <name type="scientific">Erwinia tasmaniensis (strain DSM 17950 / CFBP 7177 / CIP 109463 / NCPPB 4357 / Et1/99)</name>
    <dbReference type="NCBI Taxonomy" id="465817"/>
    <lineage>
        <taxon>Bacteria</taxon>
        <taxon>Pseudomonadati</taxon>
        <taxon>Pseudomonadota</taxon>
        <taxon>Gammaproteobacteria</taxon>
        <taxon>Enterobacterales</taxon>
        <taxon>Erwiniaceae</taxon>
        <taxon>Erwinia</taxon>
    </lineage>
</organism>
<dbReference type="eggNOG" id="ENOG502ZRP8">
    <property type="taxonomic scope" value="Bacteria"/>
</dbReference>
<keyword evidence="6" id="KW-1185">Reference proteome</keyword>
<dbReference type="Pfam" id="PF03496">
    <property type="entry name" value="ADPrib_exo_Tox"/>
    <property type="match status" value="1"/>
</dbReference>
<protein>
    <recommendedName>
        <fullName evidence="1">NAD(+)--protein-arginine ADP-ribosyltransferase</fullName>
        <ecNumber evidence="1">2.4.2.31</ecNumber>
    </recommendedName>
    <alternativeName>
        <fullName evidence="2">NAD(+)--arginine ADP-ribosyltransferase</fullName>
    </alternativeName>
</protein>
<dbReference type="KEGG" id="eta:ETA_11990"/>
<evidence type="ECO:0000313" key="5">
    <source>
        <dbReference type="EMBL" id="CAO96245.1"/>
    </source>
</evidence>
<gene>
    <name evidence="5" type="ordered locus">ETA_11990</name>
</gene>
<dbReference type="STRING" id="465817.ETA_11990"/>
<name>B2VIU8_ERWT9</name>
<dbReference type="EMBL" id="CU468135">
    <property type="protein sequence ID" value="CAO96245.1"/>
    <property type="molecule type" value="Genomic_DNA"/>
</dbReference>
<evidence type="ECO:0000256" key="1">
    <source>
        <dbReference type="ARBA" id="ARBA00012031"/>
    </source>
</evidence>
<evidence type="ECO:0000259" key="4">
    <source>
        <dbReference type="Pfam" id="PF03496"/>
    </source>
</evidence>
<feature type="domain" description="ADP ribosyltransferase" evidence="4">
    <location>
        <begin position="298"/>
        <end position="456"/>
    </location>
</feature>
<proteinExistence type="predicted"/>
<evidence type="ECO:0000256" key="3">
    <source>
        <dbReference type="ARBA" id="ARBA00047597"/>
    </source>
</evidence>
<dbReference type="Proteomes" id="UP000001726">
    <property type="component" value="Chromosome"/>
</dbReference>
<evidence type="ECO:0000313" key="6">
    <source>
        <dbReference type="Proteomes" id="UP000001726"/>
    </source>
</evidence>
<sequence length="486" mass="55113">MIAWIDSNKYTITKKQGGFIARGNNREFPVSYSSKEKSWYLVKGESELASLPLPPLQESNKIIDLYSDGVDFEIADALRDVKPLAPDIFSKSHPNFKGIYRCVKQKKRAAMQAVKLNGHFYRVYSGTAKNRVAIYDKPELEIVLYDGTWYLATNDKKNEITSVPCRTKRSPSSSCMSYSQDLEKILAANHDIGLSPLEFSWLRSDKTNPAILISIKNKKYIQHGGVIFKVKVVPAISSGLTGSKEIRIYGKKEMGWMKKKTDFYITSGYYSESKGNSFLYSRVESVMEILCLPRPIAEAWQQVKDFERRKGQITPEEYASIRAYGGVSYRDINDFIYNGRLNDYTDTELTAITISHIKNIRGLLKKLPSIDGVVYRGSQINLSGLKAFSTLKAEDVISSRKFISASLDQNIANIFAAGPNAVRYRIHVKKAAHPILTYTGKLREAEVLIEDNTVFRCVYVHGKDVVLEEIVNPSVYDMRKLKNFYI</sequence>
<dbReference type="PROSITE" id="PS51996">
    <property type="entry name" value="TR_MART"/>
    <property type="match status" value="1"/>
</dbReference>
<dbReference type="Gene3D" id="3.90.176.10">
    <property type="entry name" value="Toxin ADP-ribosyltransferase, Chain A, domain 1"/>
    <property type="match status" value="1"/>
</dbReference>
<comment type="catalytic activity">
    <reaction evidence="3">
        <text>L-arginyl-[protein] + NAD(+) = N(omega)-(ADP-D-ribosyl)-L-arginyl-[protein] + nicotinamide + H(+)</text>
        <dbReference type="Rhea" id="RHEA:19149"/>
        <dbReference type="Rhea" id="RHEA-COMP:10532"/>
        <dbReference type="Rhea" id="RHEA-COMP:15087"/>
        <dbReference type="ChEBI" id="CHEBI:15378"/>
        <dbReference type="ChEBI" id="CHEBI:17154"/>
        <dbReference type="ChEBI" id="CHEBI:29965"/>
        <dbReference type="ChEBI" id="CHEBI:57540"/>
        <dbReference type="ChEBI" id="CHEBI:142554"/>
        <dbReference type="EC" id="2.4.2.31"/>
    </reaction>
</comment>
<reference evidence="5 6" key="1">
    <citation type="journal article" date="2008" name="Environ. Microbiol.">
        <title>The genome of Erwinia tasmaniensis strain Et1/99, a non-pathogenic bacterium in the genus Erwinia.</title>
        <authorList>
            <person name="Kube M."/>
            <person name="Migdoll A.M."/>
            <person name="Mueller I."/>
            <person name="Kuhl H."/>
            <person name="Beck A."/>
            <person name="Reinhardt R."/>
            <person name="Geider K."/>
        </authorList>
    </citation>
    <scope>NUCLEOTIDE SEQUENCE [LARGE SCALE GENOMIC DNA]</scope>
    <source>
        <strain evidence="6">DSM 17950 / CFBP 7177 / CIP 109463 / NCPPB 4357 / Et1/99</strain>
    </source>
</reference>
<accession>B2VIU8</accession>
<dbReference type="GO" id="GO:0106274">
    <property type="term" value="F:NAD+-protein-arginine ADP-ribosyltransferase activity"/>
    <property type="evidence" value="ECO:0007669"/>
    <property type="project" value="UniProtKB-EC"/>
</dbReference>
<dbReference type="AlphaFoldDB" id="B2VIU8"/>